<feature type="region of interest" description="Disordered" evidence="1">
    <location>
        <begin position="456"/>
        <end position="485"/>
    </location>
</feature>
<feature type="compositionally biased region" description="Basic and acidic residues" evidence="1">
    <location>
        <begin position="475"/>
        <end position="485"/>
    </location>
</feature>
<gene>
    <name evidence="3" type="ORF">GRI68_11785</name>
</gene>
<feature type="domain" description="Pyrroloquinoline quinone-dependent pyranose dehydrogenase beta-propeller" evidence="2">
    <location>
        <begin position="69"/>
        <end position="286"/>
    </location>
</feature>
<evidence type="ECO:0000256" key="1">
    <source>
        <dbReference type="SAM" id="MobiDB-lite"/>
    </source>
</evidence>
<evidence type="ECO:0000313" key="4">
    <source>
        <dbReference type="Proteomes" id="UP000429229"/>
    </source>
</evidence>
<dbReference type="OrthoDB" id="9770043at2"/>
<dbReference type="InterPro" id="IPR011041">
    <property type="entry name" value="Quinoprot_gluc/sorb_DH_b-prop"/>
</dbReference>
<sequence>MLKKIGIGLLVILLILVAVGAYLWRGNPADLPITATEGLDPTIVEPEAESFPTVGIAEPVGWPDDAAPEAPDGLTVQRFATGLDHPRTILTLPNGDVLVAETNSPPREMGGIEGFVAKLLFSKAGAGVSSANRISLLRDGDGDGVAESKSVLLEYGLDSPSGMAWRDGVLFVANHDELLAFPMAEGATKVTGEPTKLMDLPPAGNHWMRNILLSPDGSKIYVAVGSASNIGENGMEAEQGRATIWEYNLETETQRMWAGGLRNPNGMAWNPSSGELWTVVNERDMLGGDLVPDYLTNVPIGVQYGWPWLYWGDNVDDRVEAPRPQFIAEYTRTPEYALGAHTAPLGLVFAGEGNRLGSTFANGAFVARHGSWNRKPPSGYDVVFVRFDSRGNPTGDPIPVLTGFLTGDGNTYGRPTWLAFDANGALLVTDDTAGIVWRVIDRAAAPAATIERNERAPVPKNLPGRPKNGAFGTDVIREDTVRKGN</sequence>
<dbReference type="Proteomes" id="UP000429229">
    <property type="component" value="Unassembled WGS sequence"/>
</dbReference>
<reference evidence="3 4" key="1">
    <citation type="submission" date="2019-12" db="EMBL/GenBank/DDBJ databases">
        <title>Genomic-based taxomic classification of the family Erythrobacteraceae.</title>
        <authorList>
            <person name="Xu L."/>
        </authorList>
    </citation>
    <scope>NUCLEOTIDE SEQUENCE [LARGE SCALE GENOMIC DNA]</scope>
    <source>
        <strain evidence="3 4">LMG 29519</strain>
    </source>
</reference>
<dbReference type="AlphaFoldDB" id="A0A6I4U424"/>
<dbReference type="RefSeq" id="WP_160617421.1">
    <property type="nucleotide sequence ID" value="NZ_WTYR01000001.1"/>
</dbReference>
<dbReference type="InterPro" id="IPR011042">
    <property type="entry name" value="6-blade_b-propeller_TolB-like"/>
</dbReference>
<proteinExistence type="predicted"/>
<dbReference type="SUPFAM" id="SSF50952">
    <property type="entry name" value="Soluble quinoprotein glucose dehydrogenase"/>
    <property type="match status" value="1"/>
</dbReference>
<dbReference type="Pfam" id="PF22807">
    <property type="entry name" value="TrAA12"/>
    <property type="match status" value="2"/>
</dbReference>
<keyword evidence="4" id="KW-1185">Reference proteome</keyword>
<dbReference type="InterPro" id="IPR054539">
    <property type="entry name" value="Beta-prop_PDH"/>
</dbReference>
<dbReference type="PANTHER" id="PTHR33546:SF1">
    <property type="entry name" value="LARGE, MULTIFUNCTIONAL SECRETED PROTEIN"/>
    <property type="match status" value="1"/>
</dbReference>
<evidence type="ECO:0000259" key="2">
    <source>
        <dbReference type="Pfam" id="PF22807"/>
    </source>
</evidence>
<name>A0A6I4U424_9SPHN</name>
<dbReference type="PANTHER" id="PTHR33546">
    <property type="entry name" value="LARGE, MULTIFUNCTIONAL SECRETED PROTEIN-RELATED"/>
    <property type="match status" value="1"/>
</dbReference>
<dbReference type="EMBL" id="WTYR01000001">
    <property type="protein sequence ID" value="MXP10859.1"/>
    <property type="molecule type" value="Genomic_DNA"/>
</dbReference>
<accession>A0A6I4U424</accession>
<dbReference type="Gene3D" id="2.120.10.30">
    <property type="entry name" value="TolB, C-terminal domain"/>
    <property type="match status" value="1"/>
</dbReference>
<evidence type="ECO:0000313" key="3">
    <source>
        <dbReference type="EMBL" id="MXP10859.1"/>
    </source>
</evidence>
<comment type="caution">
    <text evidence="3">The sequence shown here is derived from an EMBL/GenBank/DDBJ whole genome shotgun (WGS) entry which is preliminary data.</text>
</comment>
<protein>
    <submittedName>
        <fullName evidence="3">Sorbosone dehydrogenase family protein</fullName>
    </submittedName>
</protein>
<organism evidence="3 4">
    <name type="scientific">Alteriqipengyuania halimionae</name>
    <dbReference type="NCBI Taxonomy" id="1926630"/>
    <lineage>
        <taxon>Bacteria</taxon>
        <taxon>Pseudomonadati</taxon>
        <taxon>Pseudomonadota</taxon>
        <taxon>Alphaproteobacteria</taxon>
        <taxon>Sphingomonadales</taxon>
        <taxon>Erythrobacteraceae</taxon>
        <taxon>Alteriqipengyuania</taxon>
    </lineage>
</organism>
<feature type="domain" description="Pyrroloquinoline quinone-dependent pyranose dehydrogenase beta-propeller" evidence="2">
    <location>
        <begin position="331"/>
        <end position="438"/>
    </location>
</feature>